<keyword evidence="4 7" id="KW-1133">Transmembrane helix</keyword>
<keyword evidence="2" id="KW-1003">Cell membrane</keyword>
<evidence type="ECO:0000256" key="6">
    <source>
        <dbReference type="ARBA" id="ARBA00043993"/>
    </source>
</evidence>
<feature type="transmembrane region" description="Helical" evidence="7">
    <location>
        <begin position="140"/>
        <end position="158"/>
    </location>
</feature>
<dbReference type="Pfam" id="PF13515">
    <property type="entry name" value="FUSC_2"/>
    <property type="match status" value="1"/>
</dbReference>
<feature type="transmembrane region" description="Helical" evidence="7">
    <location>
        <begin position="476"/>
        <end position="500"/>
    </location>
</feature>
<evidence type="ECO:0000313" key="10">
    <source>
        <dbReference type="EMBL" id="RZU42610.1"/>
    </source>
</evidence>
<dbReference type="RefSeq" id="WP_130420542.1">
    <property type="nucleotide sequence ID" value="NZ_SHKW01000001.1"/>
</dbReference>
<dbReference type="InterPro" id="IPR032692">
    <property type="entry name" value="YccS_N"/>
</dbReference>
<dbReference type="OrthoDB" id="5479971at2"/>
<evidence type="ECO:0000256" key="7">
    <source>
        <dbReference type="SAM" id="Phobius"/>
    </source>
</evidence>
<keyword evidence="3 7" id="KW-0812">Transmembrane</keyword>
<feature type="transmembrane region" description="Helical" evidence="7">
    <location>
        <begin position="449"/>
        <end position="469"/>
    </location>
</feature>
<name>A0A4Q7YXV4_9BACT</name>
<keyword evidence="5 7" id="KW-0472">Membrane</keyword>
<dbReference type="GO" id="GO:0005886">
    <property type="term" value="C:plasma membrane"/>
    <property type="evidence" value="ECO:0007669"/>
    <property type="project" value="UniProtKB-SubCell"/>
</dbReference>
<feature type="transmembrane region" description="Helical" evidence="7">
    <location>
        <begin position="63"/>
        <end position="81"/>
    </location>
</feature>
<evidence type="ECO:0000256" key="3">
    <source>
        <dbReference type="ARBA" id="ARBA00022692"/>
    </source>
</evidence>
<evidence type="ECO:0000256" key="1">
    <source>
        <dbReference type="ARBA" id="ARBA00004651"/>
    </source>
</evidence>
<dbReference type="InterPro" id="IPR049453">
    <property type="entry name" value="Memb_transporter_dom"/>
</dbReference>
<gene>
    <name evidence="10" type="ORF">BDD14_4201</name>
</gene>
<dbReference type="PANTHER" id="PTHR30509">
    <property type="entry name" value="P-HYDROXYBENZOIC ACID EFFLUX PUMP SUBUNIT-RELATED"/>
    <property type="match status" value="1"/>
</dbReference>
<evidence type="ECO:0000256" key="4">
    <source>
        <dbReference type="ARBA" id="ARBA00022989"/>
    </source>
</evidence>
<keyword evidence="11" id="KW-1185">Reference proteome</keyword>
<evidence type="ECO:0000256" key="5">
    <source>
        <dbReference type="ARBA" id="ARBA00023136"/>
    </source>
</evidence>
<proteinExistence type="inferred from homology"/>
<feature type="transmembrane region" description="Helical" evidence="7">
    <location>
        <begin position="111"/>
        <end position="128"/>
    </location>
</feature>
<feature type="domain" description="Integral membrane protein YccS N-terminal" evidence="8">
    <location>
        <begin position="68"/>
        <end position="289"/>
    </location>
</feature>
<evidence type="ECO:0000259" key="9">
    <source>
        <dbReference type="Pfam" id="PF13515"/>
    </source>
</evidence>
<comment type="subcellular location">
    <subcellularLocation>
        <location evidence="1">Cell membrane</location>
        <topology evidence="1">Multi-pass membrane protein</topology>
    </subcellularLocation>
</comment>
<reference evidence="10 11" key="1">
    <citation type="submission" date="2019-02" db="EMBL/GenBank/DDBJ databases">
        <title>Genomic Encyclopedia of Archaeal and Bacterial Type Strains, Phase II (KMG-II): from individual species to whole genera.</title>
        <authorList>
            <person name="Goeker M."/>
        </authorList>
    </citation>
    <scope>NUCLEOTIDE SEQUENCE [LARGE SCALE GENOMIC DNA]</scope>
    <source>
        <strain evidence="10 11">DSM 18101</strain>
    </source>
</reference>
<protein>
    <submittedName>
        <fullName evidence="10">Putative membrane protein YccC</fullName>
    </submittedName>
</protein>
<feature type="transmembrane region" description="Helical" evidence="7">
    <location>
        <begin position="20"/>
        <end position="37"/>
    </location>
</feature>
<evidence type="ECO:0000256" key="2">
    <source>
        <dbReference type="ARBA" id="ARBA00022475"/>
    </source>
</evidence>
<dbReference type="EMBL" id="SHKW01000001">
    <property type="protein sequence ID" value="RZU42610.1"/>
    <property type="molecule type" value="Genomic_DNA"/>
</dbReference>
<feature type="transmembrane region" description="Helical" evidence="7">
    <location>
        <begin position="409"/>
        <end position="429"/>
    </location>
</feature>
<evidence type="ECO:0000259" key="8">
    <source>
        <dbReference type="Pfam" id="PF12805"/>
    </source>
</evidence>
<dbReference type="AlphaFoldDB" id="A0A4Q7YXV4"/>
<evidence type="ECO:0000313" key="11">
    <source>
        <dbReference type="Proteomes" id="UP000292958"/>
    </source>
</evidence>
<feature type="transmembrane region" description="Helical" evidence="7">
    <location>
        <begin position="520"/>
        <end position="542"/>
    </location>
</feature>
<comment type="caution">
    <text evidence="10">The sequence shown here is derived from an EMBL/GenBank/DDBJ whole genome shotgun (WGS) entry which is preliminary data.</text>
</comment>
<organism evidence="10 11">
    <name type="scientific">Edaphobacter modestus</name>
    <dbReference type="NCBI Taxonomy" id="388466"/>
    <lineage>
        <taxon>Bacteria</taxon>
        <taxon>Pseudomonadati</taxon>
        <taxon>Acidobacteriota</taxon>
        <taxon>Terriglobia</taxon>
        <taxon>Terriglobales</taxon>
        <taxon>Acidobacteriaceae</taxon>
        <taxon>Edaphobacter</taxon>
    </lineage>
</organism>
<feature type="domain" description="Integral membrane bound transporter" evidence="9">
    <location>
        <begin position="418"/>
        <end position="536"/>
    </location>
</feature>
<dbReference type="PANTHER" id="PTHR30509:SF8">
    <property type="entry name" value="INNER MEMBRANE PROTEIN YCCS"/>
    <property type="match status" value="1"/>
</dbReference>
<accession>A0A4Q7YXV4</accession>
<comment type="similarity">
    <text evidence="6">Belongs to the YccS/YhfK family.</text>
</comment>
<dbReference type="Proteomes" id="UP000292958">
    <property type="component" value="Unassembled WGS sequence"/>
</dbReference>
<sequence>MRLLAQWVAALRRLHWKRGIRAGAAVLAAMLVCRYLGKPMGWAALGGFETILVDNGGPYRSRLTTMLTVLIGGAITCIAGSLAANPLWLAVLVTAGFCFAITFARVLSNPLASTSVIILVLYFAGYGGETHTLPAALGNALSYILGGLWAAALSLFLWPLDPFRPARRGVAECFAMLADFTSQVRITSPNSAERQTERHRMHELQRRMRLGMETARAAIGTTGARLTARTLRARSLTVLLETADVLFAGTIRWTELLESTDDAESQQAISDALRWLAGAERVIAEALAQRPADGGSSFAPEGSHSIEHLQKREAAIHGLDGSSNPLIAHLARDERDALLNVEAAFEALWALWSGVEHNTSQAGPHPTRQSLLSRSAETISGTGWRAMIDAARANWTSGSMMMRHALRMLVVGAADVLLLRMVHISHGAWLGMTSIIVLQPTGSGTVRRGVQRVVGTIAGGVLAAVFAAAVHSQEGLIVVITATSILTLATYAIDYAWYAFFLTPTFVLLSLPHLRDWHFAGIRMGTTLLGAGVAVLAMRLLWPEREKVELKRLLERGALADAAYVRAMLSFWTALESAASDNDRIAADRSLLAPARRACGLAINDAEEALDRIMLEPNVPLARGEGWEEALTFVTYLRRMTRAVTTLAAVGRGDRDCRTRAENIAARMDALGRGMQPLKEQDVFTTIPAIAGAAGSDAMPKLMETAGEESPAEHQLRRLERQAGVLERSAIALAEQKGSLSGDQALLRQ</sequence>
<dbReference type="Pfam" id="PF12805">
    <property type="entry name" value="FUSC-like"/>
    <property type="match status" value="1"/>
</dbReference>